<keyword evidence="2" id="KW-0521">NADP</keyword>
<evidence type="ECO:0000313" key="3">
    <source>
        <dbReference type="EMBL" id="KFX41521.1"/>
    </source>
</evidence>
<reference key="1">
    <citation type="journal article" date="2014" name="PLoS Genet.">
        <title>Signature Gene Expression Reveals Novel Clues to the Molecular Mechanisms of Dimorphic Transition in Penicillium marneffei.</title>
        <authorList>
            <person name="Yang E."/>
            <person name="Wang G."/>
            <person name="Cai J."/>
            <person name="Woo P.C."/>
            <person name="Lau S.K."/>
            <person name="Yuen K.-Y."/>
            <person name="Chow W.-N."/>
            <person name="Lin X."/>
        </authorList>
    </citation>
    <scope>NUCLEOTIDE SEQUENCE [LARGE SCALE GENOMIC DNA]</scope>
    <source>
        <strain>PM1</strain>
    </source>
</reference>
<dbReference type="Gene3D" id="3.40.50.720">
    <property type="entry name" value="NAD(P)-binding Rossmann-like Domain"/>
    <property type="match status" value="1"/>
</dbReference>
<reference evidence="3" key="2">
    <citation type="journal article" date="2014" name="PLoS Genet.">
        <title>Signature gene expression reveals novel clues to the molecular mechanisms of dimorphic transition in Penicillium marneffei.</title>
        <authorList>
            <person name="Yang E."/>
            <person name="Wang G."/>
            <person name="Cai J."/>
            <person name="Woo P.C."/>
            <person name="Lau S.K."/>
            <person name="Yuen K.-Y."/>
            <person name="Chow W.-N."/>
            <person name="Lin X."/>
        </authorList>
    </citation>
    <scope>NUCLEOTIDE SEQUENCE</scope>
    <source>
        <strain evidence="3">PM1</strain>
    </source>
</reference>
<dbReference type="AlphaFoldDB" id="A0A093V480"/>
<dbReference type="CDD" id="cd05233">
    <property type="entry name" value="SDR_c"/>
    <property type="match status" value="1"/>
</dbReference>
<organism evidence="3">
    <name type="scientific">Talaromyces marneffei PM1</name>
    <dbReference type="NCBI Taxonomy" id="1077442"/>
    <lineage>
        <taxon>Eukaryota</taxon>
        <taxon>Fungi</taxon>
        <taxon>Dikarya</taxon>
        <taxon>Ascomycota</taxon>
        <taxon>Pezizomycotina</taxon>
        <taxon>Eurotiomycetes</taxon>
        <taxon>Eurotiomycetidae</taxon>
        <taxon>Eurotiales</taxon>
        <taxon>Trichocomaceae</taxon>
        <taxon>Talaromyces</taxon>
        <taxon>Talaromyces sect. Talaromyces</taxon>
    </lineage>
</organism>
<dbReference type="InterPro" id="IPR036291">
    <property type="entry name" value="NAD(P)-bd_dom_sf"/>
</dbReference>
<evidence type="ECO:0000256" key="1">
    <source>
        <dbReference type="ARBA" id="ARBA00006484"/>
    </source>
</evidence>
<accession>A0A093V480</accession>
<dbReference type="EMBL" id="JPOX01000058">
    <property type="protein sequence ID" value="KFX41521.1"/>
    <property type="molecule type" value="Genomic_DNA"/>
</dbReference>
<comment type="similarity">
    <text evidence="1">Belongs to the short-chain dehydrogenases/reductases (SDR) family.</text>
</comment>
<protein>
    <submittedName>
        <fullName evidence="3">3-oxoacyl-[acyl-carrier-protein] reductase FabG</fullName>
    </submittedName>
</protein>
<evidence type="ECO:0000256" key="2">
    <source>
        <dbReference type="ARBA" id="ARBA00022857"/>
    </source>
</evidence>
<dbReference type="FunFam" id="3.40.50.720:FF:000084">
    <property type="entry name" value="Short-chain dehydrogenase reductase"/>
    <property type="match status" value="1"/>
</dbReference>
<dbReference type="GO" id="GO:0016616">
    <property type="term" value="F:oxidoreductase activity, acting on the CH-OH group of donors, NAD or NADP as acceptor"/>
    <property type="evidence" value="ECO:0007669"/>
    <property type="project" value="TreeGrafter"/>
</dbReference>
<gene>
    <name evidence="3" type="ORF">GQ26_0580210</name>
</gene>
<dbReference type="PRINTS" id="PR00081">
    <property type="entry name" value="GDHRDH"/>
</dbReference>
<proteinExistence type="inferred from homology"/>
<dbReference type="PANTHER" id="PTHR42760">
    <property type="entry name" value="SHORT-CHAIN DEHYDROGENASES/REDUCTASES FAMILY MEMBER"/>
    <property type="match status" value="1"/>
</dbReference>
<sequence>MNVEVILQEQEGTNQYVRESWRPDIDQVLGMIGPGLNGIKTVIASSATSCIRQQLDYIMEPINQDYNLQQSIVSITGLRRGLTSYGDARFTLFLRKVFIKALGYSEDALSCPIIGIVNIGSGFNPCQGQCAPTDRGYNKVVLITGLGQTSNEGWGIGAAIACNLAKQGALIFGGNRSLASAQLIKSLIEDAGGICDVQETNVTDSVSVKALVDACMQRYGRIGILINNVGKSEPGCPATMVEAVWDSQVDLNLKSVYLTCHHVLPIMEKQTTGDSVVNVSSIAGLRYIEKPQVAYSATKAAIMQSTKATAVIYAGKNLRLNTIVPGLIYTPYTQEMAKRYAPGGDEGEYMRKRDGQVPMGRMGDAWDVANAVLFLAADESKYITGQELVIDGGITSSTGRV</sequence>
<dbReference type="InterPro" id="IPR002347">
    <property type="entry name" value="SDR_fam"/>
</dbReference>
<dbReference type="eggNOG" id="KOG0725">
    <property type="taxonomic scope" value="Eukaryota"/>
</dbReference>
<dbReference type="Pfam" id="PF13561">
    <property type="entry name" value="adh_short_C2"/>
    <property type="match status" value="1"/>
</dbReference>
<comment type="caution">
    <text evidence="3">The sequence shown here is derived from an EMBL/GenBank/DDBJ whole genome shotgun (WGS) entry which is preliminary data.</text>
</comment>
<dbReference type="HOGENOM" id="CLU_010194_1_3_1"/>
<dbReference type="PRINTS" id="PR00080">
    <property type="entry name" value="SDRFAMILY"/>
</dbReference>
<dbReference type="SUPFAM" id="SSF51735">
    <property type="entry name" value="NAD(P)-binding Rossmann-fold domains"/>
    <property type="match status" value="1"/>
</dbReference>
<name>A0A093V480_TALMA</name>